<proteinExistence type="predicted"/>
<gene>
    <name evidence="3" type="ORF">WMO24_05185</name>
</gene>
<dbReference type="Pfam" id="PF14667">
    <property type="entry name" value="Polysacc_synt_C"/>
    <property type="match status" value="1"/>
</dbReference>
<evidence type="ECO:0000259" key="2">
    <source>
        <dbReference type="Pfam" id="PF14667"/>
    </source>
</evidence>
<dbReference type="InterPro" id="IPR014710">
    <property type="entry name" value="RmlC-like_jellyroll"/>
</dbReference>
<dbReference type="InterPro" id="IPR029303">
    <property type="entry name" value="CapF_C"/>
</dbReference>
<reference evidence="3 4" key="1">
    <citation type="submission" date="2024-03" db="EMBL/GenBank/DDBJ databases">
        <title>Human intestinal bacterial collection.</title>
        <authorList>
            <person name="Pauvert C."/>
            <person name="Hitch T.C.A."/>
            <person name="Clavel T."/>
        </authorList>
    </citation>
    <scope>NUCLEOTIDE SEQUENCE [LARGE SCALE GENOMIC DNA]</scope>
    <source>
        <strain evidence="3 4">CLA-JM-H11</strain>
    </source>
</reference>
<dbReference type="RefSeq" id="WP_349215262.1">
    <property type="nucleotide sequence ID" value="NZ_JBBMFA010000069.1"/>
</dbReference>
<evidence type="ECO:0000313" key="3">
    <source>
        <dbReference type="EMBL" id="MEQ2519827.1"/>
    </source>
</evidence>
<comment type="caution">
    <text evidence="3">The sequence shown here is derived from an EMBL/GenBank/DDBJ whole genome shotgun (WGS) entry which is preliminary data.</text>
</comment>
<dbReference type="Pfam" id="PF01370">
    <property type="entry name" value="Epimerase"/>
    <property type="match status" value="1"/>
</dbReference>
<feature type="domain" description="NAD-dependent epimerase/dehydratase" evidence="1">
    <location>
        <begin position="8"/>
        <end position="191"/>
    </location>
</feature>
<dbReference type="Gene3D" id="2.60.120.10">
    <property type="entry name" value="Jelly Rolls"/>
    <property type="match status" value="1"/>
</dbReference>
<dbReference type="CDD" id="cd07007">
    <property type="entry name" value="cupin_CapF-like_C"/>
    <property type="match status" value="1"/>
</dbReference>
<accession>A0ABV1GDV7</accession>
<dbReference type="InterPro" id="IPR050177">
    <property type="entry name" value="Lipid_A_modif_metabolic_enz"/>
</dbReference>
<dbReference type="PANTHER" id="PTHR43245">
    <property type="entry name" value="BIFUNCTIONAL POLYMYXIN RESISTANCE PROTEIN ARNA"/>
    <property type="match status" value="1"/>
</dbReference>
<dbReference type="InterPro" id="IPR011051">
    <property type="entry name" value="RmlC_Cupin_sf"/>
</dbReference>
<keyword evidence="4" id="KW-1185">Reference proteome</keyword>
<dbReference type="Gene3D" id="3.40.50.720">
    <property type="entry name" value="NAD(P)-binding Rossmann-like Domain"/>
    <property type="match status" value="1"/>
</dbReference>
<sequence length="378" mass="42419">MSTEARCILITGSGGFVGKNLVAELRNRGYENLLLFDLDTPKEMLAEYARQAQFVFHLAGVNRPKDPSEFYSGNRGLTEELLHLLAQAGNQAPVLITSSIQAELDNDYGKSKREAEELLFAHERATGAPALVYRLPGVFGKWCRPSYNSVVATFCYNIAHGLPIEVRDPAYSLPLVYIDDVVHTFISAMEEGAVRDRAIPGFCHLTCDVYTVTLGRLAEQIEQFRDSRKTLAVPDMGDAFSRKLYATYLSYLPEDSFSYPLAMHCDERGSFTEFLRTPERGQVSVNISRPGIVKGNHWHHTKNEKFLVVKGQGIIRFRKIGTDKVLSYPVSGEKLEVVDIPTGYTHNIENVGDGEMVTVMWANEPFDPQHPDTFFEKV</sequence>
<dbReference type="SUPFAM" id="SSF51182">
    <property type="entry name" value="RmlC-like cupins"/>
    <property type="match status" value="1"/>
</dbReference>
<dbReference type="SUPFAM" id="SSF51735">
    <property type="entry name" value="NAD(P)-binding Rossmann-fold domains"/>
    <property type="match status" value="1"/>
</dbReference>
<protein>
    <submittedName>
        <fullName evidence="3">NAD-dependent epimerase/dehydratase family protein</fullName>
    </submittedName>
</protein>
<dbReference type="InterPro" id="IPR001509">
    <property type="entry name" value="Epimerase_deHydtase"/>
</dbReference>
<dbReference type="PANTHER" id="PTHR43245:SF55">
    <property type="entry name" value="NAD(P)-BINDING DOMAIN-CONTAINING PROTEIN"/>
    <property type="match status" value="1"/>
</dbReference>
<feature type="domain" description="Capsular polysaccharide assembling protein CapF C-terminal" evidence="2">
    <location>
        <begin position="264"/>
        <end position="374"/>
    </location>
</feature>
<evidence type="ECO:0000313" key="4">
    <source>
        <dbReference type="Proteomes" id="UP001477672"/>
    </source>
</evidence>
<dbReference type="InterPro" id="IPR036291">
    <property type="entry name" value="NAD(P)-bd_dom_sf"/>
</dbReference>
<organism evidence="3 4">
    <name type="scientific">Ruthenibacterium intestinale</name>
    <dbReference type="NCBI Taxonomy" id="3133163"/>
    <lineage>
        <taxon>Bacteria</taxon>
        <taxon>Bacillati</taxon>
        <taxon>Bacillota</taxon>
        <taxon>Clostridia</taxon>
        <taxon>Eubacteriales</taxon>
        <taxon>Oscillospiraceae</taxon>
        <taxon>Ruthenibacterium</taxon>
    </lineage>
</organism>
<evidence type="ECO:0000259" key="1">
    <source>
        <dbReference type="Pfam" id="PF01370"/>
    </source>
</evidence>
<dbReference type="Proteomes" id="UP001477672">
    <property type="component" value="Unassembled WGS sequence"/>
</dbReference>
<dbReference type="EMBL" id="JBBMFA010000069">
    <property type="protein sequence ID" value="MEQ2519827.1"/>
    <property type="molecule type" value="Genomic_DNA"/>
</dbReference>
<name>A0ABV1GDV7_9FIRM</name>